<dbReference type="Gene3D" id="1.20.1740.10">
    <property type="entry name" value="Amino acid/polyamine transporter I"/>
    <property type="match status" value="1"/>
</dbReference>
<dbReference type="GO" id="GO:0015179">
    <property type="term" value="F:L-amino acid transmembrane transporter activity"/>
    <property type="evidence" value="ECO:0007669"/>
    <property type="project" value="TreeGrafter"/>
</dbReference>
<feature type="transmembrane region" description="Helical" evidence="5">
    <location>
        <begin position="325"/>
        <end position="343"/>
    </location>
</feature>
<feature type="transmembrane region" description="Helical" evidence="5">
    <location>
        <begin position="229"/>
        <end position="251"/>
    </location>
</feature>
<feature type="transmembrane region" description="Helical" evidence="5">
    <location>
        <begin position="271"/>
        <end position="304"/>
    </location>
</feature>
<organism evidence="6">
    <name type="scientific">hydrothermal vent metagenome</name>
    <dbReference type="NCBI Taxonomy" id="652676"/>
    <lineage>
        <taxon>unclassified sequences</taxon>
        <taxon>metagenomes</taxon>
        <taxon>ecological metagenomes</taxon>
    </lineage>
</organism>
<feature type="transmembrane region" description="Helical" evidence="5">
    <location>
        <begin position="384"/>
        <end position="407"/>
    </location>
</feature>
<keyword evidence="3 5" id="KW-1133">Transmembrane helix</keyword>
<dbReference type="GO" id="GO:0016020">
    <property type="term" value="C:membrane"/>
    <property type="evidence" value="ECO:0007669"/>
    <property type="project" value="UniProtKB-SubCell"/>
</dbReference>
<evidence type="ECO:0000256" key="5">
    <source>
        <dbReference type="SAM" id="Phobius"/>
    </source>
</evidence>
<dbReference type="InterPro" id="IPR050598">
    <property type="entry name" value="AminoAcid_Transporter"/>
</dbReference>
<keyword evidence="4 5" id="KW-0472">Membrane</keyword>
<accession>A0A160VCT1</accession>
<name>A0A160VCT1_9ZZZZ</name>
<evidence type="ECO:0000256" key="4">
    <source>
        <dbReference type="ARBA" id="ARBA00023136"/>
    </source>
</evidence>
<proteinExistence type="predicted"/>
<keyword evidence="2 5" id="KW-0812">Transmembrane</keyword>
<feature type="transmembrane region" description="Helical" evidence="5">
    <location>
        <begin position="30"/>
        <end position="50"/>
    </location>
</feature>
<dbReference type="InterPro" id="IPR002293">
    <property type="entry name" value="AA/rel_permease1"/>
</dbReference>
<dbReference type="PIRSF" id="PIRSF006060">
    <property type="entry name" value="AA_transporter"/>
    <property type="match status" value="1"/>
</dbReference>
<gene>
    <name evidence="6" type="ORF">MGWOODY_Mmi2274</name>
</gene>
<evidence type="ECO:0000256" key="3">
    <source>
        <dbReference type="ARBA" id="ARBA00022989"/>
    </source>
</evidence>
<feature type="transmembrane region" description="Helical" evidence="5">
    <location>
        <begin position="152"/>
        <end position="171"/>
    </location>
</feature>
<feature type="transmembrane region" description="Helical" evidence="5">
    <location>
        <begin position="126"/>
        <end position="145"/>
    </location>
</feature>
<dbReference type="PANTHER" id="PTHR11785:SF512">
    <property type="entry name" value="SOBREMESA, ISOFORM B"/>
    <property type="match status" value="1"/>
</dbReference>
<comment type="subcellular location">
    <subcellularLocation>
        <location evidence="1">Membrane</location>
        <topology evidence="1">Multi-pass membrane protein</topology>
    </subcellularLocation>
</comment>
<evidence type="ECO:0000256" key="2">
    <source>
        <dbReference type="ARBA" id="ARBA00022692"/>
    </source>
</evidence>
<dbReference type="EMBL" id="FAXC01000016">
    <property type="protein sequence ID" value="CUV08165.1"/>
    <property type="molecule type" value="Genomic_DNA"/>
</dbReference>
<feature type="transmembrane region" description="Helical" evidence="5">
    <location>
        <begin position="413"/>
        <end position="430"/>
    </location>
</feature>
<sequence>MMVIGIVIGSGIFMTTGLMAEAIPSASLILLAWVLGGLQMLAGALTYAELGAAMPKAGGQYVFLREAYGQLPGFLFGWIAFVAYISGTNAAIAVAVAEHVGSFYPSLSTQNIITGVGSFSISGGQIFALALIMILSIINYLGIVFGKWVQNIFTVLKIGSILLFALAGLFISTGNHIDMSLNPTNMNIGSILTGMGIALVAVNWTVGGWEYITFAAGEIKNPKKNLPRALIIGTIVILVLYFLVNIAYLKVLPMDSLIGEIKVGEMTARSLYGTGIGGVFALVIIVSMFGALNGNILVGSRVYYAMARDHLFFSKAAKVHPKFHTPGNAIIIQSFWAAVLTLTGTFEELITLVVFVNFMLWIASASTVFVLRKKQPDLERPYRVWGYPYVPAFFIIFSSAIMVNTFFESPEQSLMGLGLTLLGIPAYLYWKKKY</sequence>
<feature type="transmembrane region" description="Helical" evidence="5">
    <location>
        <begin position="71"/>
        <end position="97"/>
    </location>
</feature>
<dbReference type="Pfam" id="PF13520">
    <property type="entry name" value="AA_permease_2"/>
    <property type="match status" value="1"/>
</dbReference>
<dbReference type="PANTHER" id="PTHR11785">
    <property type="entry name" value="AMINO ACID TRANSPORTER"/>
    <property type="match status" value="1"/>
</dbReference>
<evidence type="ECO:0000256" key="1">
    <source>
        <dbReference type="ARBA" id="ARBA00004141"/>
    </source>
</evidence>
<dbReference type="AlphaFoldDB" id="A0A160VCT1"/>
<evidence type="ECO:0000313" key="6">
    <source>
        <dbReference type="EMBL" id="CUV08165.1"/>
    </source>
</evidence>
<protein>
    <submittedName>
        <fullName evidence="6">Amino acid permease</fullName>
    </submittedName>
</protein>
<reference evidence="6" key="1">
    <citation type="submission" date="2015-10" db="EMBL/GenBank/DDBJ databases">
        <authorList>
            <person name="Gilbert D.G."/>
        </authorList>
    </citation>
    <scope>NUCLEOTIDE SEQUENCE</scope>
</reference>
<feature type="transmembrane region" description="Helical" evidence="5">
    <location>
        <begin position="349"/>
        <end position="372"/>
    </location>
</feature>
<feature type="transmembrane region" description="Helical" evidence="5">
    <location>
        <begin position="191"/>
        <end position="217"/>
    </location>
</feature>